<evidence type="ECO:0000256" key="7">
    <source>
        <dbReference type="ARBA" id="ARBA00023180"/>
    </source>
</evidence>
<keyword evidence="3" id="KW-0808">Transferase</keyword>
<keyword evidence="2" id="KW-0328">Glycosyltransferase</keyword>
<dbReference type="VEuPathDB" id="FungiDB:CNA06810"/>
<dbReference type="GeneID" id="3253249"/>
<dbReference type="InParanoid" id="Q5KNE1"/>
<dbReference type="PANTHER" id="PTHR20961">
    <property type="entry name" value="GLYCOSYLTRANSFERASE"/>
    <property type="match status" value="1"/>
</dbReference>
<dbReference type="PaxDb" id="214684-Q5KNE1"/>
<dbReference type="PANTHER" id="PTHR20961:SF38">
    <property type="entry name" value="PROTEIN O-LINKED-MANNOSE BETA-1,4-N-ACETYLGLUCOSAMINYLTRANSFERASE 2"/>
    <property type="match status" value="1"/>
</dbReference>
<evidence type="ECO:0000313" key="9">
    <source>
        <dbReference type="EMBL" id="AAW41093.1"/>
    </source>
</evidence>
<accession>Q55Z25</accession>
<proteinExistence type="predicted"/>
<dbReference type="InterPro" id="IPR007657">
    <property type="entry name" value="Glycosyltransferase_61"/>
</dbReference>
<keyword evidence="4" id="KW-0812">Transmembrane</keyword>
<dbReference type="RefSeq" id="XP_566912.1">
    <property type="nucleotide sequence ID" value="XM_566912.2"/>
</dbReference>
<evidence type="ECO:0000256" key="2">
    <source>
        <dbReference type="ARBA" id="ARBA00022676"/>
    </source>
</evidence>
<feature type="domain" description="Glycosyltransferase 61 catalytic" evidence="8">
    <location>
        <begin position="273"/>
        <end position="383"/>
    </location>
</feature>
<reference evidence="9 10" key="1">
    <citation type="journal article" date="2005" name="Science">
        <title>The genome of the basidiomycetous yeast and human pathogen Cryptococcus neoformans.</title>
        <authorList>
            <person name="Loftus B.J."/>
            <person name="Fung E."/>
            <person name="Roncaglia P."/>
            <person name="Rowley D."/>
            <person name="Amedeo P."/>
            <person name="Bruno D."/>
            <person name="Vamathevan J."/>
            <person name="Miranda M."/>
            <person name="Anderson I.J."/>
            <person name="Fraser J.A."/>
            <person name="Allen J.E."/>
            <person name="Bosdet I.E."/>
            <person name="Brent M.R."/>
            <person name="Chiu R."/>
            <person name="Doering T.L."/>
            <person name="Donlin M.J."/>
            <person name="D'Souza C.A."/>
            <person name="Fox D.S."/>
            <person name="Grinberg V."/>
            <person name="Fu J."/>
            <person name="Fukushima M."/>
            <person name="Haas B.J."/>
            <person name="Huang J.C."/>
            <person name="Janbon G."/>
            <person name="Jones S.J."/>
            <person name="Koo H.L."/>
            <person name="Krzywinski M.I."/>
            <person name="Kwon-Chung J.K."/>
            <person name="Lengeler K.B."/>
            <person name="Maiti R."/>
            <person name="Marra M.A."/>
            <person name="Marra R.E."/>
            <person name="Mathewson C.A."/>
            <person name="Mitchell T.G."/>
            <person name="Pertea M."/>
            <person name="Riggs F.R."/>
            <person name="Salzberg S.L."/>
            <person name="Schein J.E."/>
            <person name="Shvartsbeyn A."/>
            <person name="Shin H."/>
            <person name="Shumway M."/>
            <person name="Specht C.A."/>
            <person name="Suh B.B."/>
            <person name="Tenney A."/>
            <person name="Utterback T.R."/>
            <person name="Wickes B.L."/>
            <person name="Wortman J.R."/>
            <person name="Wye N.H."/>
            <person name="Kronstad J.W."/>
            <person name="Lodge J.K."/>
            <person name="Heitman J."/>
            <person name="Davis R.W."/>
            <person name="Fraser C.M."/>
            <person name="Hyman R.W."/>
        </authorList>
    </citation>
    <scope>NUCLEOTIDE SEQUENCE [LARGE SCALE GENOMIC DNA]</scope>
    <source>
        <strain evidence="10">JEC21 / ATCC MYA-565</strain>
    </source>
</reference>
<name>Q5KNE1_CRYD1</name>
<dbReference type="HOGENOM" id="CLU_033167_0_0_1"/>
<keyword evidence="10" id="KW-1185">Reference proteome</keyword>
<keyword evidence="6" id="KW-0472">Membrane</keyword>
<evidence type="ECO:0000256" key="6">
    <source>
        <dbReference type="ARBA" id="ARBA00023136"/>
    </source>
</evidence>
<dbReference type="AlphaFoldDB" id="Q5KNE1"/>
<organism evidence="9 10">
    <name type="scientific">Cryptococcus deneoformans (strain JEC21 / ATCC MYA-565)</name>
    <name type="common">Cryptococcus neoformans var. neoformans serotype D</name>
    <dbReference type="NCBI Taxonomy" id="214684"/>
    <lineage>
        <taxon>Eukaryota</taxon>
        <taxon>Fungi</taxon>
        <taxon>Dikarya</taxon>
        <taxon>Basidiomycota</taxon>
        <taxon>Agaricomycotina</taxon>
        <taxon>Tremellomycetes</taxon>
        <taxon>Tremellales</taxon>
        <taxon>Cryptococcaceae</taxon>
        <taxon>Cryptococcus</taxon>
        <taxon>Cryptococcus neoformans species complex</taxon>
    </lineage>
</organism>
<dbReference type="GO" id="GO:0016020">
    <property type="term" value="C:membrane"/>
    <property type="evidence" value="ECO:0007669"/>
    <property type="project" value="UniProtKB-SubCell"/>
</dbReference>
<sequence>MALLSHKVLYAAIFSLGLLAIVTRLGIDGNSKAHSDVTRLRFLPSSWRAKRTFYVTADEYPETEYVMGIPGFNYLRNLYFSNGTFLVLTTNPSSFPEQGAGYILSGLVDAHGKRPAAEEDIFAIMSPKEATDRGLLQPAAIRKEGISMFFNDVKLGDRSSFLEHYFHFIGELFLGCWRLMIAAGEREFPARLMYRANATDWRDRARINTWFQQSVLPDAAIEGSSIFEDRTVSQMTFIYDRIAIADRWAAHRVSQDVKTWNKATADLPLLKVPSTWMDPMRNRIKALAMAEQCDIHRKHAGVPVVVYINRQLTNRRLIDGDAEALLKQMDKLNNEGVIEFYNAVMEELPRVQQFCLALKADVMFGVHGNGLSHQLWMKPGSGVFEIMGEGFARDYAILAEMMGHEYHAIHYNETFPPDRWRRPDGSSVDQGPDFHSPRIRVDAEWFAALVVDVARKRIPVKEPEWSLSF</sequence>
<dbReference type="Pfam" id="PF04577">
    <property type="entry name" value="Glyco_transf_61"/>
    <property type="match status" value="1"/>
</dbReference>
<accession>Q5KNE1</accession>
<dbReference type="InterPro" id="IPR049625">
    <property type="entry name" value="Glyco_transf_61_cat"/>
</dbReference>
<evidence type="ECO:0000259" key="8">
    <source>
        <dbReference type="Pfam" id="PF04577"/>
    </source>
</evidence>
<dbReference type="EMBL" id="AE017341">
    <property type="protein sequence ID" value="AAW41093.1"/>
    <property type="molecule type" value="Genomic_DNA"/>
</dbReference>
<dbReference type="GO" id="GO:0005783">
    <property type="term" value="C:endoplasmic reticulum"/>
    <property type="evidence" value="ECO:0000318"/>
    <property type="project" value="GO_Central"/>
</dbReference>
<evidence type="ECO:0000256" key="3">
    <source>
        <dbReference type="ARBA" id="ARBA00022679"/>
    </source>
</evidence>
<gene>
    <name evidence="9" type="ordered locus">CNA06810</name>
</gene>
<dbReference type="OMA" id="LFLGAWR"/>
<comment type="subcellular location">
    <subcellularLocation>
        <location evidence="1">Membrane</location>
        <topology evidence="1">Single-pass membrane protein</topology>
    </subcellularLocation>
</comment>
<keyword evidence="7" id="KW-0325">Glycoprotein</keyword>
<protein>
    <submittedName>
        <fullName evidence="9">Expressed protein</fullName>
    </submittedName>
</protein>
<keyword evidence="5" id="KW-1133">Transmembrane helix</keyword>
<dbReference type="Proteomes" id="UP000002149">
    <property type="component" value="Chromosome 1"/>
</dbReference>
<dbReference type="OrthoDB" id="529273at2759"/>
<dbReference type="KEGG" id="cne:CNA06810"/>
<evidence type="ECO:0000313" key="10">
    <source>
        <dbReference type="Proteomes" id="UP000002149"/>
    </source>
</evidence>
<dbReference type="GO" id="GO:0097363">
    <property type="term" value="F:protein O-acetylglucosaminyltransferase activity"/>
    <property type="evidence" value="ECO:0000318"/>
    <property type="project" value="GO_Central"/>
</dbReference>
<dbReference type="GO" id="GO:0035269">
    <property type="term" value="P:protein O-linked glycosylation via mannose"/>
    <property type="evidence" value="ECO:0000318"/>
    <property type="project" value="GO_Central"/>
</dbReference>
<evidence type="ECO:0000256" key="5">
    <source>
        <dbReference type="ARBA" id="ARBA00022989"/>
    </source>
</evidence>
<evidence type="ECO:0000256" key="4">
    <source>
        <dbReference type="ARBA" id="ARBA00022692"/>
    </source>
</evidence>
<dbReference type="eggNOG" id="ENOG502SFY6">
    <property type="taxonomic scope" value="Eukaryota"/>
</dbReference>
<evidence type="ECO:0000256" key="1">
    <source>
        <dbReference type="ARBA" id="ARBA00004167"/>
    </source>
</evidence>